<keyword evidence="3" id="KW-0479">Metal-binding</keyword>
<dbReference type="InterPro" id="IPR006330">
    <property type="entry name" value="Ado/ade_deaminase"/>
</dbReference>
<accession>A0A9X3IJU6</accession>
<dbReference type="GO" id="GO:0046872">
    <property type="term" value="F:metal ion binding"/>
    <property type="evidence" value="ECO:0007669"/>
    <property type="project" value="UniProtKB-KW"/>
</dbReference>
<evidence type="ECO:0000256" key="2">
    <source>
        <dbReference type="ARBA" id="ARBA00006676"/>
    </source>
</evidence>
<dbReference type="InterPro" id="IPR032466">
    <property type="entry name" value="Metal_Hydrolase"/>
</dbReference>
<evidence type="ECO:0000313" key="7">
    <source>
        <dbReference type="EMBL" id="MCX5568954.1"/>
    </source>
</evidence>
<dbReference type="GO" id="GO:0005829">
    <property type="term" value="C:cytosol"/>
    <property type="evidence" value="ECO:0007669"/>
    <property type="project" value="TreeGrafter"/>
</dbReference>
<dbReference type="Proteomes" id="UP001144805">
    <property type="component" value="Unassembled WGS sequence"/>
</dbReference>
<comment type="similarity">
    <text evidence="2">Belongs to the metallo-dependent hydrolases superfamily. Adenosine and AMP deaminases family.</text>
</comment>
<evidence type="ECO:0000259" key="6">
    <source>
        <dbReference type="Pfam" id="PF00962"/>
    </source>
</evidence>
<evidence type="ECO:0000256" key="1">
    <source>
        <dbReference type="ARBA" id="ARBA00001947"/>
    </source>
</evidence>
<sequence length="354" mass="39361">MDLTSFARRLPKIELHLHLEGAVRPSTFVELARKNGVELPYFDEIGELYRYDNLPDFLKIYDLVSRSIRDADDFRRITYEMLESCAASNARHVEFFFSAHAHQAHGVDYLTMLDGILAAMADIETDKGLTSRLIPAHSRELGLKSGLEFLDMVLEHRSDAIIGIGLDYNEAPFPPAPFRPLFERAKQAGLHVTAHAGESGPAANVRDSLEILGVERIDHGYHVVDDPALVAQCRTAGTFFTCCPSTTEATTIWRDLSAPDHAIRRMLDAGLNVTIHSDDPPMFGTDLANEYVLAAEKLHMDAPMLKKCALDSIRASWLDADTKRDWLGDWSKEIDGLMAELDAAPAASHPEFTS</sequence>
<dbReference type="GO" id="GO:0000034">
    <property type="term" value="F:adenine deaminase activity"/>
    <property type="evidence" value="ECO:0007669"/>
    <property type="project" value="TreeGrafter"/>
</dbReference>
<dbReference type="Pfam" id="PF00962">
    <property type="entry name" value="A_deaminase"/>
    <property type="match status" value="1"/>
</dbReference>
<evidence type="ECO:0000256" key="3">
    <source>
        <dbReference type="ARBA" id="ARBA00022723"/>
    </source>
</evidence>
<dbReference type="GO" id="GO:0006146">
    <property type="term" value="P:adenine catabolic process"/>
    <property type="evidence" value="ECO:0007669"/>
    <property type="project" value="TreeGrafter"/>
</dbReference>
<dbReference type="PANTHER" id="PTHR43114:SF6">
    <property type="entry name" value="ADENINE DEAMINASE"/>
    <property type="match status" value="1"/>
</dbReference>
<dbReference type="NCBIfam" id="TIGR01430">
    <property type="entry name" value="aden_deam"/>
    <property type="match status" value="1"/>
</dbReference>
<comment type="caution">
    <text evidence="7">The sequence shown here is derived from an EMBL/GenBank/DDBJ whole genome shotgun (WGS) entry which is preliminary data.</text>
</comment>
<dbReference type="InterPro" id="IPR001365">
    <property type="entry name" value="A_deaminase_dom"/>
</dbReference>
<keyword evidence="8" id="KW-1185">Reference proteome</keyword>
<proteinExistence type="inferred from homology"/>
<evidence type="ECO:0000256" key="5">
    <source>
        <dbReference type="ARBA" id="ARBA00022833"/>
    </source>
</evidence>
<protein>
    <submittedName>
        <fullName evidence="7">Adenosine deaminase</fullName>
        <ecNumber evidence="7">3.5.4.4</ecNumber>
    </submittedName>
</protein>
<evidence type="ECO:0000256" key="4">
    <source>
        <dbReference type="ARBA" id="ARBA00022801"/>
    </source>
</evidence>
<dbReference type="RefSeq" id="WP_266337909.1">
    <property type="nucleotide sequence ID" value="NZ_JAPKNK010000002.1"/>
</dbReference>
<dbReference type="SUPFAM" id="SSF51556">
    <property type="entry name" value="Metallo-dependent hydrolases"/>
    <property type="match status" value="1"/>
</dbReference>
<keyword evidence="5" id="KW-0862">Zinc</keyword>
<dbReference type="EC" id="3.5.4.4" evidence="7"/>
<gene>
    <name evidence="7" type="primary">add</name>
    <name evidence="7" type="ORF">OSH07_07090</name>
</gene>
<name>A0A9X3IJU6_9HYPH</name>
<keyword evidence="4 7" id="KW-0378">Hydrolase</keyword>
<dbReference type="Gene3D" id="3.20.20.140">
    <property type="entry name" value="Metal-dependent hydrolases"/>
    <property type="match status" value="1"/>
</dbReference>
<dbReference type="AlphaFoldDB" id="A0A9X3IJU6"/>
<evidence type="ECO:0000313" key="8">
    <source>
        <dbReference type="Proteomes" id="UP001144805"/>
    </source>
</evidence>
<comment type="cofactor">
    <cofactor evidence="1">
        <name>Zn(2+)</name>
        <dbReference type="ChEBI" id="CHEBI:29105"/>
    </cofactor>
</comment>
<reference evidence="7" key="1">
    <citation type="submission" date="2022-11" db="EMBL/GenBank/DDBJ databases">
        <title>Biodiversity and phylogenetic relationships of bacteria.</title>
        <authorList>
            <person name="Machado R.A.R."/>
            <person name="Bhat A."/>
            <person name="Loulou A."/>
            <person name="Kallel S."/>
        </authorList>
    </citation>
    <scope>NUCLEOTIDE SEQUENCE</scope>
    <source>
        <strain evidence="7">K-TC2</strain>
    </source>
</reference>
<dbReference type="GO" id="GO:0043103">
    <property type="term" value="P:hypoxanthine salvage"/>
    <property type="evidence" value="ECO:0007669"/>
    <property type="project" value="TreeGrafter"/>
</dbReference>
<dbReference type="PANTHER" id="PTHR43114">
    <property type="entry name" value="ADENINE DEAMINASE"/>
    <property type="match status" value="1"/>
</dbReference>
<organism evidence="7 8">
    <name type="scientific">Kaistia nematophila</name>
    <dbReference type="NCBI Taxonomy" id="2994654"/>
    <lineage>
        <taxon>Bacteria</taxon>
        <taxon>Pseudomonadati</taxon>
        <taxon>Pseudomonadota</taxon>
        <taxon>Alphaproteobacteria</taxon>
        <taxon>Hyphomicrobiales</taxon>
        <taxon>Kaistiaceae</taxon>
        <taxon>Kaistia</taxon>
    </lineage>
</organism>
<dbReference type="EMBL" id="JAPKNK010000002">
    <property type="protein sequence ID" value="MCX5568954.1"/>
    <property type="molecule type" value="Genomic_DNA"/>
</dbReference>
<feature type="domain" description="Adenosine deaminase" evidence="6">
    <location>
        <begin position="11"/>
        <end position="325"/>
    </location>
</feature>